<keyword evidence="2" id="KW-0812">Transmembrane</keyword>
<feature type="signal peptide" evidence="3">
    <location>
        <begin position="1"/>
        <end position="30"/>
    </location>
</feature>
<organism evidence="4 5">
    <name type="scientific">Cryptosporangium minutisporangium</name>
    <dbReference type="NCBI Taxonomy" id="113569"/>
    <lineage>
        <taxon>Bacteria</taxon>
        <taxon>Bacillati</taxon>
        <taxon>Actinomycetota</taxon>
        <taxon>Actinomycetes</taxon>
        <taxon>Cryptosporangiales</taxon>
        <taxon>Cryptosporangiaceae</taxon>
        <taxon>Cryptosporangium</taxon>
    </lineage>
</organism>
<name>A0ABP6TAW1_9ACTN</name>
<evidence type="ECO:0008006" key="6">
    <source>
        <dbReference type="Google" id="ProtNLM"/>
    </source>
</evidence>
<feature type="compositionally biased region" description="Low complexity" evidence="1">
    <location>
        <begin position="555"/>
        <end position="571"/>
    </location>
</feature>
<dbReference type="SUPFAM" id="SSF50494">
    <property type="entry name" value="Trypsin-like serine proteases"/>
    <property type="match status" value="1"/>
</dbReference>
<keyword evidence="2" id="KW-1133">Transmembrane helix</keyword>
<accession>A0ABP6TAW1</accession>
<keyword evidence="2" id="KW-0472">Membrane</keyword>
<dbReference type="InterPro" id="IPR043504">
    <property type="entry name" value="Peptidase_S1_PA_chymotrypsin"/>
</dbReference>
<sequence>MRLPRLRLTAAVLAVCVSALTLGIATPAQAHKHPTPVELISPAVVRIMTYGKVSISLIEHNFQGPSGNDISLVQRSYQPMLGTGSGFVVNPSGTIVTSPAVTGVDLNRAAIFAVNKIFNERYGDGAPMPADPYSKAKPSANTGDVVSKRLQRCYQGNTTDESGGCVIFTQAVVTVQPYVADQKQFGDLPAQVVYPTGGQKSDVAVLKIGASSMPSVVLGTSSDNVEAVSTLGFMNTPTDEKSLKPIQVHFTKKGSGVVRPNDDYLAELKRGLPAGLLGGPVVSEKGQVVGFLSPSGNDIKLVGPEQVTEALAAVDVKAERGPTDLTYENALHNYNNGLYSAAVPNLTQVLKLYPGHLLATEKLAIAKQRQGTSADKGTDGATDTSGFGSDEQSSGESDGPGNILLWGGLGAILVLVLLLGAVLLRGRGGKGGSGAGAPPIDPNLMPGYGQPGVQVPLGAPYPGAVGSPASAPPAGWPTSAPPGWVDPRVSGGAYPAQNPYPGVPSYSETPYGAPSSGVPYADPNSEAQTVLRLSPSTPPPLPGQQSDPSGATVVAGDSSSGAPGAEGAPASVLARQGEGTGSTGDAAGSCDQCGQPLQPGQQFCGYCGNRVH</sequence>
<feature type="compositionally biased region" description="Low complexity" evidence="1">
    <location>
        <begin position="385"/>
        <end position="398"/>
    </location>
</feature>
<comment type="caution">
    <text evidence="4">The sequence shown here is derived from an EMBL/GenBank/DDBJ whole genome shotgun (WGS) entry which is preliminary data.</text>
</comment>
<dbReference type="Proteomes" id="UP001501676">
    <property type="component" value="Unassembled WGS sequence"/>
</dbReference>
<reference evidence="5" key="1">
    <citation type="journal article" date="2019" name="Int. J. Syst. Evol. Microbiol.">
        <title>The Global Catalogue of Microorganisms (GCM) 10K type strain sequencing project: providing services to taxonomists for standard genome sequencing and annotation.</title>
        <authorList>
            <consortium name="The Broad Institute Genomics Platform"/>
            <consortium name="The Broad Institute Genome Sequencing Center for Infectious Disease"/>
            <person name="Wu L."/>
            <person name="Ma J."/>
        </authorList>
    </citation>
    <scope>NUCLEOTIDE SEQUENCE [LARGE SCALE GENOMIC DNA]</scope>
    <source>
        <strain evidence="5">JCM 9458</strain>
    </source>
</reference>
<protein>
    <recommendedName>
        <fullName evidence="6">Zinc ribbon domain-containing protein</fullName>
    </recommendedName>
</protein>
<evidence type="ECO:0000313" key="4">
    <source>
        <dbReference type="EMBL" id="GAA3397264.1"/>
    </source>
</evidence>
<feature type="region of interest" description="Disordered" evidence="1">
    <location>
        <begin position="369"/>
        <end position="398"/>
    </location>
</feature>
<dbReference type="Gene3D" id="2.40.10.10">
    <property type="entry name" value="Trypsin-like serine proteases"/>
    <property type="match status" value="1"/>
</dbReference>
<keyword evidence="3" id="KW-0732">Signal</keyword>
<dbReference type="EMBL" id="BAAAYN010000064">
    <property type="protein sequence ID" value="GAA3397264.1"/>
    <property type="molecule type" value="Genomic_DNA"/>
</dbReference>
<dbReference type="RefSeq" id="WP_345733249.1">
    <property type="nucleotide sequence ID" value="NZ_BAAAYN010000064.1"/>
</dbReference>
<feature type="chain" id="PRO_5045274181" description="Zinc ribbon domain-containing protein" evidence="3">
    <location>
        <begin position="31"/>
        <end position="612"/>
    </location>
</feature>
<evidence type="ECO:0000256" key="3">
    <source>
        <dbReference type="SAM" id="SignalP"/>
    </source>
</evidence>
<gene>
    <name evidence="4" type="ORF">GCM10020369_76890</name>
</gene>
<evidence type="ECO:0000313" key="5">
    <source>
        <dbReference type="Proteomes" id="UP001501676"/>
    </source>
</evidence>
<feature type="region of interest" description="Disordered" evidence="1">
    <location>
        <begin position="430"/>
        <end position="451"/>
    </location>
</feature>
<dbReference type="InterPro" id="IPR009003">
    <property type="entry name" value="Peptidase_S1_PA"/>
</dbReference>
<proteinExistence type="predicted"/>
<evidence type="ECO:0000256" key="1">
    <source>
        <dbReference type="SAM" id="MobiDB-lite"/>
    </source>
</evidence>
<feature type="region of interest" description="Disordered" evidence="1">
    <location>
        <begin position="505"/>
        <end position="589"/>
    </location>
</feature>
<evidence type="ECO:0000256" key="2">
    <source>
        <dbReference type="SAM" id="Phobius"/>
    </source>
</evidence>
<feature type="transmembrane region" description="Helical" evidence="2">
    <location>
        <begin position="403"/>
        <end position="424"/>
    </location>
</feature>
<keyword evidence="5" id="KW-1185">Reference proteome</keyword>